<dbReference type="InterPro" id="IPR032416">
    <property type="entry name" value="Peptidase_M24_C"/>
</dbReference>
<dbReference type="Pfam" id="PF00557">
    <property type="entry name" value="Peptidase_M24"/>
    <property type="match status" value="1"/>
</dbReference>
<dbReference type="Pfam" id="PF16188">
    <property type="entry name" value="Peptidase_M24_C"/>
    <property type="match status" value="1"/>
</dbReference>
<dbReference type="Pfam" id="PF01321">
    <property type="entry name" value="Creatinase_N"/>
    <property type="match status" value="1"/>
</dbReference>
<dbReference type="RefSeq" id="WP_348739172.1">
    <property type="nucleotide sequence ID" value="NZ_CAXJRC010000041.1"/>
</dbReference>
<dbReference type="EC" id="3.4.11.9" evidence="7"/>
<dbReference type="SUPFAM" id="SSF53092">
    <property type="entry name" value="Creatinase/prolidase N-terminal domain"/>
    <property type="match status" value="1"/>
</dbReference>
<feature type="domain" description="Peptidase M24" evidence="4">
    <location>
        <begin position="314"/>
        <end position="523"/>
    </location>
</feature>
<sequence>MIAKRLQALRNYMTSKNLDAFIIPSTDPHQSEYVAAHWKLREYFSGFTGSAGTLVVTKNIAGLWTDSRYFLQFEDDCKNTEVQLCKQSIPHAPDHVAWLCDLLSENNSIGVDYRQFSKSQIDYIVSYTGSKNIRLQNEPHFVKEIWENRPDLPNSSVDIHPLEFSGETTASKLTKVQGKIEQLNADYYLFSSLDEIAWLFNIRSKDVDFTPLVTAYALVGKQQTTLFCNTNRFTESAIKAFTKLNIKVENYDNIATLLPELTRNKKIITDASSLNYACFEATLGSFIYNNSLVKELKAIKNEVEIAGAKNCMLKDGVALTKFFIWLETELTKRPISEYEIGKKLESFREQQEYYTGESFAAIIGYKGNGAIIHYTAPEKDSAMVSNEGILLVDSGAQYKNGTTDITRTIWLGGEPNNEIKKAYTGVLKGYIELEQLQFPEGTTGAQIDAFARIHLWKNGLNFPHGTGHGIGSYGMVHEPAQGFATGATTARGTTPHLANQFTTIEPGCYVTNEFGIRTENIVLSKKVNQTDFGTFLGFEALTLCYIDTNLIDKSMLTSQEKDWLNSYHKLVFNKLSPLLNKQESEWLEDKCKSI</sequence>
<keyword evidence="7" id="KW-0645">Protease</keyword>
<dbReference type="Pfam" id="PF16189">
    <property type="entry name" value="Creatinase_N_2"/>
    <property type="match status" value="1"/>
</dbReference>
<evidence type="ECO:0000313" key="7">
    <source>
        <dbReference type="EMBL" id="CAL2107544.1"/>
    </source>
</evidence>
<evidence type="ECO:0000259" key="6">
    <source>
        <dbReference type="Pfam" id="PF16188"/>
    </source>
</evidence>
<protein>
    <submittedName>
        <fullName evidence="7">Xaa-Pro aminopeptidase</fullName>
        <ecNumber evidence="7">3.4.11.9</ecNumber>
    </submittedName>
</protein>
<dbReference type="GO" id="GO:0004177">
    <property type="term" value="F:aminopeptidase activity"/>
    <property type="evidence" value="ECO:0007669"/>
    <property type="project" value="UniProtKB-KW"/>
</dbReference>
<evidence type="ECO:0000259" key="5">
    <source>
        <dbReference type="Pfam" id="PF01321"/>
    </source>
</evidence>
<dbReference type="PANTHER" id="PTHR43763:SF6">
    <property type="entry name" value="XAA-PRO AMINOPEPTIDASE 1"/>
    <property type="match status" value="1"/>
</dbReference>
<feature type="domain" description="Peptidase M24 C-terminal" evidence="6">
    <location>
        <begin position="535"/>
        <end position="594"/>
    </location>
</feature>
<dbReference type="Gene3D" id="3.40.350.10">
    <property type="entry name" value="Creatinase/prolidase N-terminal domain"/>
    <property type="match status" value="2"/>
</dbReference>
<dbReference type="Gene3D" id="3.90.230.10">
    <property type="entry name" value="Creatinase/methionine aminopeptidase superfamily"/>
    <property type="match status" value="1"/>
</dbReference>
<evidence type="ECO:0000256" key="1">
    <source>
        <dbReference type="ARBA" id="ARBA00008766"/>
    </source>
</evidence>
<evidence type="ECO:0000313" key="8">
    <source>
        <dbReference type="Proteomes" id="UP001497602"/>
    </source>
</evidence>
<dbReference type="CDD" id="cd01085">
    <property type="entry name" value="APP"/>
    <property type="match status" value="1"/>
</dbReference>
<comment type="caution">
    <text evidence="7">The sequence shown here is derived from an EMBL/GenBank/DDBJ whole genome shotgun (WGS) entry which is preliminary data.</text>
</comment>
<organism evidence="7 8">
    <name type="scientific">Tenacibaculum vairaonense</name>
    <dbReference type="NCBI Taxonomy" id="3137860"/>
    <lineage>
        <taxon>Bacteria</taxon>
        <taxon>Pseudomonadati</taxon>
        <taxon>Bacteroidota</taxon>
        <taxon>Flavobacteriia</taxon>
        <taxon>Flavobacteriales</taxon>
        <taxon>Flavobacteriaceae</taxon>
        <taxon>Tenacibaculum</taxon>
    </lineage>
</organism>
<dbReference type="EMBL" id="CAXJRC010000041">
    <property type="protein sequence ID" value="CAL2107544.1"/>
    <property type="molecule type" value="Genomic_DNA"/>
</dbReference>
<dbReference type="InterPro" id="IPR050422">
    <property type="entry name" value="X-Pro_aminopeptidase_P"/>
</dbReference>
<accession>A0ABM9PPF2</accession>
<dbReference type="PANTHER" id="PTHR43763">
    <property type="entry name" value="XAA-PRO AMINOPEPTIDASE 1"/>
    <property type="match status" value="1"/>
</dbReference>
<dbReference type="InterPro" id="IPR033740">
    <property type="entry name" value="Pept_M24B"/>
</dbReference>
<keyword evidence="3 7" id="KW-0378">Hydrolase</keyword>
<comment type="similarity">
    <text evidence="1">Belongs to the peptidase M24B family.</text>
</comment>
<evidence type="ECO:0000256" key="3">
    <source>
        <dbReference type="ARBA" id="ARBA00022801"/>
    </source>
</evidence>
<dbReference type="InterPro" id="IPR036005">
    <property type="entry name" value="Creatinase/aminopeptidase-like"/>
</dbReference>
<dbReference type="SUPFAM" id="SSF55920">
    <property type="entry name" value="Creatinase/aminopeptidase"/>
    <property type="match status" value="1"/>
</dbReference>
<evidence type="ECO:0000259" key="4">
    <source>
        <dbReference type="Pfam" id="PF00557"/>
    </source>
</evidence>
<dbReference type="InterPro" id="IPR000587">
    <property type="entry name" value="Creatinase_N"/>
</dbReference>
<gene>
    <name evidence="7" type="ORF">T190115A13A_40066</name>
</gene>
<evidence type="ECO:0000256" key="2">
    <source>
        <dbReference type="ARBA" id="ARBA00022723"/>
    </source>
</evidence>
<dbReference type="InterPro" id="IPR000994">
    <property type="entry name" value="Pept_M24"/>
</dbReference>
<keyword evidence="8" id="KW-1185">Reference proteome</keyword>
<dbReference type="Proteomes" id="UP001497602">
    <property type="component" value="Unassembled WGS sequence"/>
</dbReference>
<keyword evidence="7" id="KW-0031">Aminopeptidase</keyword>
<keyword evidence="2" id="KW-0479">Metal-binding</keyword>
<feature type="domain" description="Creatinase N-terminal" evidence="5">
    <location>
        <begin position="5"/>
        <end position="122"/>
    </location>
</feature>
<reference evidence="7 8" key="1">
    <citation type="submission" date="2024-05" db="EMBL/GenBank/DDBJ databases">
        <authorList>
            <person name="Duchaud E."/>
        </authorList>
    </citation>
    <scope>NUCLEOTIDE SEQUENCE [LARGE SCALE GENOMIC DNA]</scope>
    <source>
        <strain evidence="7">Ena-SAMPLE-TAB-13-05-2024-13:56:06:370-140305</strain>
    </source>
</reference>
<proteinExistence type="inferred from homology"/>
<name>A0ABM9PPF2_9FLAO</name>
<dbReference type="InterPro" id="IPR029149">
    <property type="entry name" value="Creatin/AminoP/Spt16_N"/>
</dbReference>